<dbReference type="ExpressionAtlas" id="A0A3L6FML4">
    <property type="expression patterns" value="baseline and differential"/>
</dbReference>
<evidence type="ECO:0000259" key="7">
    <source>
        <dbReference type="SMART" id="SM01255"/>
    </source>
</evidence>
<keyword evidence="6" id="KW-0732">Signal</keyword>
<sequence length="1112" mass="122700">MVACLCTPSLLAGWAVPARALCSELAIFSLGNASSSSWAALSPGFDATVRTDNRNDRLGVRYEGGRGRVSVLYGGALLADDARPALYQAPRNVTVVVARARGSGVRLSRSVREQLAAAERLRLVPFDVDVDVPVRLQLGEVRTWAVPLRARCTVAVDRLAADARVVSSSCDVKVRLLSWWRKTDDGAMADYIHEHFLFGFMMRFPLICKTGLVAQCGSCHRSIISGTLSNRLATCVMLPPSIVTDVDGTTCDFKRPGKNCLIKLEWDRLKKYCQKVLFPNSLRPTRPDPTAIARLGRDVRMEVEEELPANLTGGSKQAATTTPFYLALDHTASATSSPPSAEAPPLPCAANSERGSEIIKAKIMSHPLYPAVLRAFIDCRKTTDKNNDEQQTQSSTSSWRSLNIQGHAARNIRAFRSQNIFKKIDFSSGAVSEANEAQPSLKPSYRGTPSNPPWYNDDDEAVVTPSVPYDPPALCKAFEKVVVERLMIDVLFGVLLSGGLDSSLVAAIADRHLAGTEAARRWGTKLHSFCVGLEGSPDLKAAREVAEYLGTLHHEFHFTVQDDIDAIEDVIYHTETYNVTTIRASTPMFLMSCKIKSLGVKMVISGEGSDELFGSYLYFHKAPNKEELHRETCRKVKALHQYDCLRANKATSAWGLEARVPFLDKEFINAAMSINPEWKMVWPDLGRIEKWVLRKAFDDEERPFLPKVHILYRQKDQFSDGVGYSWIDGQKAHAASNVTDKMLSNAKFIFPHNTPTTKEAYYYRMVFERFFPQKLKFRPKVPPQKQKPQQEDPKPIDEEVMKISRVGLVYEEESCDDDDDNDSDNVGLLETQPDSIESEALTCPAEELDLLQQEGSKERMFFFQFPKSLPLPKRSSSAGKEVMEGSNLQQLPQGYLGKKAVNLSQVADNAGPFLCIQYTLSIMGSVMDALVVVRRVSVELRCYTRWPVGLFDPITSSVDVTEFIPSDGKPTPSNVSNKKMKHGGEVLFLDGAGEVAVTISRNSQQPLSTAPPPERKTLKGTESSAPSVPPDGGVSKEPKKGGDYPMGEFLSAYWNHSSDQRNFVRLLAVEGCAALGVTTIDGGKSGRGGHVDGPSGEAKFSNDFEVHYIGSS</sequence>
<gene>
    <name evidence="8" type="primary">AND1</name>
    <name evidence="8" type="ORF">Zm00014a_038494</name>
</gene>
<dbReference type="EMBL" id="NCVQ01000004">
    <property type="protein sequence ID" value="PWZ34223.1"/>
    <property type="molecule type" value="Genomic_DNA"/>
</dbReference>
<dbReference type="CDD" id="cd01991">
    <property type="entry name" value="Asn_synthase_B_C"/>
    <property type="match status" value="1"/>
</dbReference>
<dbReference type="Pfam" id="PF03168">
    <property type="entry name" value="LEA_2"/>
    <property type="match status" value="1"/>
</dbReference>
<keyword evidence="2" id="KW-0547">Nucleotide-binding</keyword>
<dbReference type="Pfam" id="PF00733">
    <property type="entry name" value="Asn_synthase"/>
    <property type="match status" value="1"/>
</dbReference>
<dbReference type="InterPro" id="IPR004864">
    <property type="entry name" value="LEA_2"/>
</dbReference>
<dbReference type="Gene3D" id="3.40.50.620">
    <property type="entry name" value="HUPs"/>
    <property type="match status" value="1"/>
</dbReference>
<accession>A0A3L6FML4</accession>
<dbReference type="InterPro" id="IPR014729">
    <property type="entry name" value="Rossmann-like_a/b/a_fold"/>
</dbReference>
<dbReference type="InterPro" id="IPR005540">
    <property type="entry name" value="KNOX1"/>
</dbReference>
<dbReference type="InterPro" id="IPR001962">
    <property type="entry name" value="Asn_synthase"/>
</dbReference>
<evidence type="ECO:0000313" key="8">
    <source>
        <dbReference type="EMBL" id="PWZ34223.1"/>
    </source>
</evidence>
<feature type="chain" id="PRO_5018249792" evidence="6">
    <location>
        <begin position="21"/>
        <end position="1112"/>
    </location>
</feature>
<evidence type="ECO:0000256" key="3">
    <source>
        <dbReference type="ARBA" id="ARBA00022840"/>
    </source>
</evidence>
<dbReference type="GO" id="GO:0005634">
    <property type="term" value="C:nucleus"/>
    <property type="evidence" value="ECO:0007669"/>
    <property type="project" value="UniProtKB-SubCell"/>
</dbReference>
<dbReference type="InterPro" id="IPR050795">
    <property type="entry name" value="Asn_Synthetase"/>
</dbReference>
<reference evidence="8 9" key="1">
    <citation type="journal article" date="2018" name="Nat. Genet.">
        <title>Extensive intraspecific gene order and gene structural variations between Mo17 and other maize genomes.</title>
        <authorList>
            <person name="Sun S."/>
            <person name="Zhou Y."/>
            <person name="Chen J."/>
            <person name="Shi J."/>
            <person name="Zhao H."/>
            <person name="Zhao H."/>
            <person name="Song W."/>
            <person name="Zhang M."/>
            <person name="Cui Y."/>
            <person name="Dong X."/>
            <person name="Liu H."/>
            <person name="Ma X."/>
            <person name="Jiao Y."/>
            <person name="Wang B."/>
            <person name="Wei X."/>
            <person name="Stein J.C."/>
            <person name="Glaubitz J.C."/>
            <person name="Lu F."/>
            <person name="Yu G."/>
            <person name="Liang C."/>
            <person name="Fengler K."/>
            <person name="Li B."/>
            <person name="Rafalski A."/>
            <person name="Schnable P.S."/>
            <person name="Ware D.H."/>
            <person name="Buckler E.S."/>
            <person name="Lai J."/>
        </authorList>
    </citation>
    <scope>NUCLEOTIDE SEQUENCE [LARGE SCALE GENOMIC DNA]</scope>
    <source>
        <strain evidence="9">cv. Missouri 17</strain>
        <tissue evidence="8">Seedling</tissue>
    </source>
</reference>
<feature type="domain" description="KNOX1" evidence="7">
    <location>
        <begin position="357"/>
        <end position="396"/>
    </location>
</feature>
<organism evidence="8 9">
    <name type="scientific">Zea mays</name>
    <name type="common">Maize</name>
    <dbReference type="NCBI Taxonomy" id="4577"/>
    <lineage>
        <taxon>Eukaryota</taxon>
        <taxon>Viridiplantae</taxon>
        <taxon>Streptophyta</taxon>
        <taxon>Embryophyta</taxon>
        <taxon>Tracheophyta</taxon>
        <taxon>Spermatophyta</taxon>
        <taxon>Magnoliopsida</taxon>
        <taxon>Liliopsida</taxon>
        <taxon>Poales</taxon>
        <taxon>Poaceae</taxon>
        <taxon>PACMAD clade</taxon>
        <taxon>Panicoideae</taxon>
        <taxon>Andropogonodae</taxon>
        <taxon>Andropogoneae</taxon>
        <taxon>Tripsacinae</taxon>
        <taxon>Zea</taxon>
    </lineage>
</organism>
<feature type="region of interest" description="Disordered" evidence="5">
    <location>
        <begin position="778"/>
        <end position="797"/>
    </location>
</feature>
<dbReference type="AlphaFoldDB" id="A0A3L6FML4"/>
<evidence type="ECO:0000256" key="1">
    <source>
        <dbReference type="ARBA" id="ARBA00004123"/>
    </source>
</evidence>
<comment type="subcellular location">
    <subcellularLocation>
        <location evidence="1">Nucleus</location>
    </subcellularLocation>
</comment>
<dbReference type="SMART" id="SM01255">
    <property type="entry name" value="KNOX1"/>
    <property type="match status" value="1"/>
</dbReference>
<dbReference type="Pfam" id="PF03790">
    <property type="entry name" value="KNOX1"/>
    <property type="match status" value="1"/>
</dbReference>
<name>A0A3L6FML4_MAIZE</name>
<dbReference type="Proteomes" id="UP000251960">
    <property type="component" value="Chromosome 3"/>
</dbReference>
<dbReference type="FunFam" id="3.40.50.620:FF:000055">
    <property type="entry name" value="Asparagine synthetase [glutamine-hydrolyzing]"/>
    <property type="match status" value="1"/>
</dbReference>
<dbReference type="SUPFAM" id="SSF52402">
    <property type="entry name" value="Adenine nucleotide alpha hydrolases-like"/>
    <property type="match status" value="1"/>
</dbReference>
<feature type="region of interest" description="Disordered" evidence="5">
    <location>
        <begin position="435"/>
        <end position="458"/>
    </location>
</feature>
<dbReference type="GO" id="GO:0005524">
    <property type="term" value="F:ATP binding"/>
    <property type="evidence" value="ECO:0007669"/>
    <property type="project" value="UniProtKB-KW"/>
</dbReference>
<dbReference type="GO" id="GO:0004066">
    <property type="term" value="F:asparagine synthase (glutamine-hydrolyzing) activity"/>
    <property type="evidence" value="ECO:0007669"/>
    <property type="project" value="InterPro"/>
</dbReference>
<evidence type="ECO:0000256" key="2">
    <source>
        <dbReference type="ARBA" id="ARBA00022741"/>
    </source>
</evidence>
<keyword evidence="4" id="KW-0539">Nucleus</keyword>
<dbReference type="GO" id="GO:0006529">
    <property type="term" value="P:asparagine biosynthetic process"/>
    <property type="evidence" value="ECO:0007669"/>
    <property type="project" value="InterPro"/>
</dbReference>
<evidence type="ECO:0000313" key="9">
    <source>
        <dbReference type="Proteomes" id="UP000251960"/>
    </source>
</evidence>
<proteinExistence type="predicted"/>
<protein>
    <submittedName>
        <fullName evidence="8">Asparagine synthetase [glutamine-hydrolyzing]</fullName>
    </submittedName>
</protein>
<dbReference type="GO" id="GO:0003677">
    <property type="term" value="F:DNA binding"/>
    <property type="evidence" value="ECO:0007669"/>
    <property type="project" value="InterPro"/>
</dbReference>
<dbReference type="PANTHER" id="PTHR11772:SF48">
    <property type="entry name" value="ASPARAGINE SYNTHETASE [GLUTAMINE-HYDROLYZING] 1"/>
    <property type="match status" value="1"/>
</dbReference>
<dbReference type="PANTHER" id="PTHR11772">
    <property type="entry name" value="ASPARAGINE SYNTHETASE"/>
    <property type="match status" value="1"/>
</dbReference>
<feature type="compositionally biased region" description="Basic and acidic residues" evidence="5">
    <location>
        <begin position="788"/>
        <end position="797"/>
    </location>
</feature>
<evidence type="ECO:0000256" key="4">
    <source>
        <dbReference type="ARBA" id="ARBA00023242"/>
    </source>
</evidence>
<keyword evidence="3" id="KW-0067">ATP-binding</keyword>
<evidence type="ECO:0000256" key="5">
    <source>
        <dbReference type="SAM" id="MobiDB-lite"/>
    </source>
</evidence>
<feature type="region of interest" description="Disordered" evidence="5">
    <location>
        <begin position="1000"/>
        <end position="1042"/>
    </location>
</feature>
<evidence type="ECO:0000256" key="6">
    <source>
        <dbReference type="SAM" id="SignalP"/>
    </source>
</evidence>
<comment type="caution">
    <text evidence="8">The sequence shown here is derived from an EMBL/GenBank/DDBJ whole genome shotgun (WGS) entry which is preliminary data.</text>
</comment>
<feature type="signal peptide" evidence="6">
    <location>
        <begin position="1"/>
        <end position="20"/>
    </location>
</feature>